<organism evidence="6 7">
    <name type="scientific">Salinicola lusitanus</name>
    <dbReference type="NCBI Taxonomy" id="1949085"/>
    <lineage>
        <taxon>Bacteria</taxon>
        <taxon>Pseudomonadati</taxon>
        <taxon>Pseudomonadota</taxon>
        <taxon>Gammaproteobacteria</taxon>
        <taxon>Oceanospirillales</taxon>
        <taxon>Halomonadaceae</taxon>
        <taxon>Salinicola</taxon>
    </lineage>
</organism>
<dbReference type="InterPro" id="IPR020449">
    <property type="entry name" value="Tscrpt_reg_AraC-type_HTH"/>
</dbReference>
<evidence type="ECO:0000256" key="1">
    <source>
        <dbReference type="ARBA" id="ARBA00023015"/>
    </source>
</evidence>
<protein>
    <submittedName>
        <fullName evidence="6">AraC family transcriptional regulator</fullName>
    </submittedName>
</protein>
<gene>
    <name evidence="6" type="ORF">AAGT95_07800</name>
</gene>
<feature type="region of interest" description="Disordered" evidence="4">
    <location>
        <begin position="169"/>
        <end position="192"/>
    </location>
</feature>
<dbReference type="Gene3D" id="1.10.10.60">
    <property type="entry name" value="Homeodomain-like"/>
    <property type="match status" value="1"/>
</dbReference>
<dbReference type="PANTHER" id="PTHR46796:SF6">
    <property type="entry name" value="ARAC SUBFAMILY"/>
    <property type="match status" value="1"/>
</dbReference>
<reference evidence="6 7" key="1">
    <citation type="submission" date="2024-04" db="EMBL/GenBank/DDBJ databases">
        <title>Salinicola lusitanus LLJ914,a marine bacterium isolated from the Okinawa Trough.</title>
        <authorList>
            <person name="Li J."/>
        </authorList>
    </citation>
    <scope>NUCLEOTIDE SEQUENCE [LARGE SCALE GENOMIC DNA]</scope>
    <source>
        <strain evidence="6 7">LLJ914</strain>
    </source>
</reference>
<dbReference type="RefSeq" id="WP_342596103.1">
    <property type="nucleotide sequence ID" value="NZ_CP151919.1"/>
</dbReference>
<dbReference type="Pfam" id="PF12833">
    <property type="entry name" value="HTH_18"/>
    <property type="match status" value="1"/>
</dbReference>
<evidence type="ECO:0000256" key="3">
    <source>
        <dbReference type="ARBA" id="ARBA00023163"/>
    </source>
</evidence>
<proteinExistence type="predicted"/>
<dbReference type="InterPro" id="IPR009057">
    <property type="entry name" value="Homeodomain-like_sf"/>
</dbReference>
<keyword evidence="3" id="KW-0804">Transcription</keyword>
<evidence type="ECO:0000259" key="5">
    <source>
        <dbReference type="PROSITE" id="PS01124"/>
    </source>
</evidence>
<evidence type="ECO:0000313" key="7">
    <source>
        <dbReference type="Proteomes" id="UP001453229"/>
    </source>
</evidence>
<dbReference type="PANTHER" id="PTHR46796">
    <property type="entry name" value="HTH-TYPE TRANSCRIPTIONAL ACTIVATOR RHAS-RELATED"/>
    <property type="match status" value="1"/>
</dbReference>
<dbReference type="SUPFAM" id="SSF46689">
    <property type="entry name" value="Homeodomain-like"/>
    <property type="match status" value="2"/>
</dbReference>
<sequence>MADPRQGPAVYPPHHEMQTDRMVIALSLLTQATYTLDDESLSEQLGLSRVVTLLRERLPDNTAPAKLAGWQTQRLTLHIETHLHDTIRAADLAAIVRLSVGHFTHAFKMTFGETPCHYVHRLRIQRAQTLMQRRELPLAEIALACGFCDQPHFTRLFRRVTGISPSEWRRRFGNGPIQPPASMAPTTSTPPASAVCDALLP</sequence>
<dbReference type="PROSITE" id="PS01124">
    <property type="entry name" value="HTH_ARAC_FAMILY_2"/>
    <property type="match status" value="1"/>
</dbReference>
<evidence type="ECO:0000256" key="4">
    <source>
        <dbReference type="SAM" id="MobiDB-lite"/>
    </source>
</evidence>
<evidence type="ECO:0000313" key="6">
    <source>
        <dbReference type="EMBL" id="XAD55874.1"/>
    </source>
</evidence>
<keyword evidence="1" id="KW-0805">Transcription regulation</keyword>
<evidence type="ECO:0000256" key="2">
    <source>
        <dbReference type="ARBA" id="ARBA00023125"/>
    </source>
</evidence>
<dbReference type="InterPro" id="IPR050204">
    <property type="entry name" value="AraC_XylS_family_regulators"/>
</dbReference>
<dbReference type="PRINTS" id="PR00032">
    <property type="entry name" value="HTHARAC"/>
</dbReference>
<dbReference type="PROSITE" id="PS00041">
    <property type="entry name" value="HTH_ARAC_FAMILY_1"/>
    <property type="match status" value="1"/>
</dbReference>
<keyword evidence="2" id="KW-0238">DNA-binding</keyword>
<feature type="compositionally biased region" description="Low complexity" evidence="4">
    <location>
        <begin position="180"/>
        <end position="192"/>
    </location>
</feature>
<name>A0ABZ3CXL7_9GAMM</name>
<dbReference type="Proteomes" id="UP001453229">
    <property type="component" value="Chromosome"/>
</dbReference>
<dbReference type="EMBL" id="CP151919">
    <property type="protein sequence ID" value="XAD55874.1"/>
    <property type="molecule type" value="Genomic_DNA"/>
</dbReference>
<keyword evidence="7" id="KW-1185">Reference proteome</keyword>
<feature type="domain" description="HTH araC/xylS-type" evidence="5">
    <location>
        <begin position="73"/>
        <end position="171"/>
    </location>
</feature>
<dbReference type="InterPro" id="IPR018062">
    <property type="entry name" value="HTH_AraC-typ_CS"/>
</dbReference>
<dbReference type="InterPro" id="IPR018060">
    <property type="entry name" value="HTH_AraC"/>
</dbReference>
<accession>A0ABZ3CXL7</accession>
<dbReference type="SMART" id="SM00342">
    <property type="entry name" value="HTH_ARAC"/>
    <property type="match status" value="1"/>
</dbReference>